<protein>
    <recommendedName>
        <fullName evidence="1">MULE transposase domain-containing protein</fullName>
    </recommendedName>
</protein>
<dbReference type="OrthoDB" id="6609284at2759"/>
<dbReference type="AlphaFoldDB" id="A0A8R2NUY2"/>
<dbReference type="Pfam" id="PF10551">
    <property type="entry name" value="MULE"/>
    <property type="match status" value="1"/>
</dbReference>
<evidence type="ECO:0000313" key="3">
    <source>
        <dbReference type="Proteomes" id="UP000007819"/>
    </source>
</evidence>
<dbReference type="PANTHER" id="PTHR47160:SF8">
    <property type="entry name" value="MULE TRANSPOSASE DOMAIN-CONTAINING PROTEIN"/>
    <property type="match status" value="1"/>
</dbReference>
<evidence type="ECO:0000259" key="1">
    <source>
        <dbReference type="Pfam" id="PF10551"/>
    </source>
</evidence>
<sequence length="359" mass="41564">MDAGYEFVAEVPTFDEVKAGFYRARKQFRWSVRDPQSVEELEIPADLVALRDGTSFIVLDATIDKTSRIIILASASGKSALKENSEFFIDGTFKTCSKQFTQLYTFHIDVSSSFHERNAFPIVFALLSDKKQQTYHRLFGEMKNIGWNPQSVHLDFEIGTMNALTTIFPEIKLRGCHFHFTQCLWRKIQDVGLASVYKQNEDIRMHVRKCGAMAYLPLDKIDDAWLIIQSNAPDDVKLAEFNDYFVENWLDSATISKEMWNCHTEKHRTNNIVEGWNHKLKKLVGRSHPSIWVLIEKLKTAAAESDHRLLRAELNLEGTKRNKKYIKLDERIKRITQNFLENNDLDNCLKKLAIIVKLD</sequence>
<dbReference type="PANTHER" id="PTHR47160">
    <property type="entry name" value="PUTATIVE-RELATED"/>
    <property type="match status" value="1"/>
</dbReference>
<dbReference type="InterPro" id="IPR018289">
    <property type="entry name" value="MULE_transposase_dom"/>
</dbReference>
<proteinExistence type="predicted"/>
<dbReference type="GeneID" id="115035149"/>
<reference evidence="2" key="2">
    <citation type="submission" date="2022-06" db="UniProtKB">
        <authorList>
            <consortium name="EnsemblMetazoa"/>
        </authorList>
    </citation>
    <scope>IDENTIFICATION</scope>
</reference>
<reference evidence="3" key="1">
    <citation type="submission" date="2010-06" db="EMBL/GenBank/DDBJ databases">
        <authorList>
            <person name="Jiang H."/>
            <person name="Abraham K."/>
            <person name="Ali S."/>
            <person name="Alsbrooks S.L."/>
            <person name="Anim B.N."/>
            <person name="Anosike U.S."/>
            <person name="Attaway T."/>
            <person name="Bandaranaike D.P."/>
            <person name="Battles P.K."/>
            <person name="Bell S.N."/>
            <person name="Bell A.V."/>
            <person name="Beltran B."/>
            <person name="Bickham C."/>
            <person name="Bustamante Y."/>
            <person name="Caleb T."/>
            <person name="Canada A."/>
            <person name="Cardenas V."/>
            <person name="Carter K."/>
            <person name="Chacko J."/>
            <person name="Chandrabose M.N."/>
            <person name="Chavez D."/>
            <person name="Chavez A."/>
            <person name="Chen L."/>
            <person name="Chu H.-S."/>
            <person name="Claassen K.J."/>
            <person name="Cockrell R."/>
            <person name="Collins M."/>
            <person name="Cooper J.A."/>
            <person name="Cree A."/>
            <person name="Curry S.M."/>
            <person name="Da Y."/>
            <person name="Dao M.D."/>
            <person name="Das B."/>
            <person name="Davila M.-L."/>
            <person name="Davy-Carroll L."/>
            <person name="Denson S."/>
            <person name="Dinh H."/>
            <person name="Ebong V.E."/>
            <person name="Edwards J.R."/>
            <person name="Egan A."/>
            <person name="El-Daye J."/>
            <person name="Escobedo L."/>
            <person name="Fernandez S."/>
            <person name="Fernando P.R."/>
            <person name="Flagg N."/>
            <person name="Forbes L.D."/>
            <person name="Fowler R.G."/>
            <person name="Fu Q."/>
            <person name="Gabisi R.A."/>
            <person name="Ganer J."/>
            <person name="Garbino Pronczuk A."/>
            <person name="Garcia R.M."/>
            <person name="Garner T."/>
            <person name="Garrett T.E."/>
            <person name="Gonzalez D.A."/>
            <person name="Hamid H."/>
            <person name="Hawkins E.S."/>
            <person name="Hirani K."/>
            <person name="Hogues M.E."/>
            <person name="Hollins B."/>
            <person name="Hsiao C.-H."/>
            <person name="Jabil R."/>
            <person name="James M.L."/>
            <person name="Jhangiani S.N."/>
            <person name="Johnson B."/>
            <person name="Johnson Q."/>
            <person name="Joshi V."/>
            <person name="Kalu J.B."/>
            <person name="Kam C."/>
            <person name="Kashfia A."/>
            <person name="Keebler J."/>
            <person name="Kisamo H."/>
            <person name="Kovar C.L."/>
            <person name="Lago L.A."/>
            <person name="Lai C.-Y."/>
            <person name="Laidlaw J."/>
            <person name="Lara F."/>
            <person name="Le T.-K."/>
            <person name="Lee S.L."/>
            <person name="Legall F.H."/>
            <person name="Lemon S.J."/>
            <person name="Lewis L.R."/>
            <person name="Li B."/>
            <person name="Liu Y."/>
            <person name="Liu Y.-S."/>
            <person name="Lopez J."/>
            <person name="Lozado R.J."/>
            <person name="Lu J."/>
            <person name="Madu R.C."/>
            <person name="Maheshwari M."/>
            <person name="Maheshwari R."/>
            <person name="Malloy K."/>
            <person name="Martinez E."/>
            <person name="Mathew T."/>
            <person name="Mercado I.C."/>
            <person name="Mercado C."/>
            <person name="Meyer B."/>
            <person name="Montgomery K."/>
            <person name="Morgan M.B."/>
            <person name="Munidasa M."/>
            <person name="Nazareth L.V."/>
            <person name="Nelson J."/>
            <person name="Ng B.M."/>
            <person name="Nguyen N.B."/>
            <person name="Nguyen P.Q."/>
            <person name="Nguyen T."/>
            <person name="Obregon M."/>
            <person name="Okwuonu G.O."/>
            <person name="Onwere C.G."/>
            <person name="Orozco G."/>
            <person name="Parra A."/>
            <person name="Patel S."/>
            <person name="Patil S."/>
            <person name="Perez A."/>
            <person name="Perez Y."/>
            <person name="Pham C."/>
            <person name="Primus E.L."/>
            <person name="Pu L.-L."/>
            <person name="Puazo M."/>
            <person name="Qin X."/>
            <person name="Quiroz J.B."/>
            <person name="Reese J."/>
            <person name="Richards S."/>
            <person name="Rives C.M."/>
            <person name="Robberts R."/>
            <person name="Ruiz S.J."/>
            <person name="Ruiz M.J."/>
            <person name="Santibanez J."/>
            <person name="Schneider B.W."/>
            <person name="Sisson I."/>
            <person name="Smith M."/>
            <person name="Sodergren E."/>
            <person name="Song X.-Z."/>
            <person name="Song B.B."/>
            <person name="Summersgill H."/>
            <person name="Thelus R."/>
            <person name="Thornton R.D."/>
            <person name="Trejos Z.Y."/>
            <person name="Usmani K."/>
            <person name="Vattathil S."/>
            <person name="Villasana D."/>
            <person name="Walker D.L."/>
            <person name="Wang S."/>
            <person name="Wang K."/>
            <person name="White C.S."/>
            <person name="Williams A.C."/>
            <person name="Williamson J."/>
            <person name="Wilson K."/>
            <person name="Woghiren I.O."/>
            <person name="Woodworth J.R."/>
            <person name="Worley K.C."/>
            <person name="Wright R.A."/>
            <person name="Wu W."/>
            <person name="Young L."/>
            <person name="Zhang L."/>
            <person name="Zhang J."/>
            <person name="Zhu Y."/>
            <person name="Muzny D.M."/>
            <person name="Weinstock G."/>
            <person name="Gibbs R.A."/>
        </authorList>
    </citation>
    <scope>NUCLEOTIDE SEQUENCE [LARGE SCALE GENOMIC DNA]</scope>
    <source>
        <strain evidence="3">LSR1</strain>
    </source>
</reference>
<keyword evidence="3" id="KW-1185">Reference proteome</keyword>
<dbReference type="RefSeq" id="XP_029348719.1">
    <property type="nucleotide sequence ID" value="XM_029492859.1"/>
</dbReference>
<feature type="domain" description="MULE transposase" evidence="1">
    <location>
        <begin position="88"/>
        <end position="182"/>
    </location>
</feature>
<dbReference type="KEGG" id="api:115035149"/>
<accession>A0A8R2NUY2</accession>
<name>A0A8R2NUY2_ACYPI</name>
<dbReference type="Proteomes" id="UP000007819">
    <property type="component" value="Chromosome X"/>
</dbReference>
<evidence type="ECO:0000313" key="2">
    <source>
        <dbReference type="EnsemblMetazoa" id="XP_029348719.1"/>
    </source>
</evidence>
<organism evidence="2 3">
    <name type="scientific">Acyrthosiphon pisum</name>
    <name type="common">Pea aphid</name>
    <dbReference type="NCBI Taxonomy" id="7029"/>
    <lineage>
        <taxon>Eukaryota</taxon>
        <taxon>Metazoa</taxon>
        <taxon>Ecdysozoa</taxon>
        <taxon>Arthropoda</taxon>
        <taxon>Hexapoda</taxon>
        <taxon>Insecta</taxon>
        <taxon>Pterygota</taxon>
        <taxon>Neoptera</taxon>
        <taxon>Paraneoptera</taxon>
        <taxon>Hemiptera</taxon>
        <taxon>Sternorrhyncha</taxon>
        <taxon>Aphidomorpha</taxon>
        <taxon>Aphidoidea</taxon>
        <taxon>Aphididae</taxon>
        <taxon>Macrosiphini</taxon>
        <taxon>Acyrthosiphon</taxon>
    </lineage>
</organism>
<dbReference type="EnsemblMetazoa" id="XM_029492859.1">
    <property type="protein sequence ID" value="XP_029348719.1"/>
    <property type="gene ID" value="LOC115035149"/>
</dbReference>